<evidence type="ECO:0000256" key="1">
    <source>
        <dbReference type="ARBA" id="ARBA00004604"/>
    </source>
</evidence>
<evidence type="ECO:0000256" key="2">
    <source>
        <dbReference type="ARBA" id="ARBA00022552"/>
    </source>
</evidence>
<evidence type="ECO:0000313" key="10">
    <source>
        <dbReference type="Proteomes" id="UP000355283"/>
    </source>
</evidence>
<dbReference type="InterPro" id="IPR036322">
    <property type="entry name" value="WD40_repeat_dom_sf"/>
</dbReference>
<dbReference type="PANTHER" id="PTHR18359:SF0">
    <property type="entry name" value="U3 SMALL NUCLEOLAR RNA-ASSOCIATED PROTEIN 18 HOMOLOG"/>
    <property type="match status" value="1"/>
</dbReference>
<feature type="region of interest" description="Disordered" evidence="8">
    <location>
        <begin position="1"/>
        <end position="40"/>
    </location>
</feature>
<dbReference type="PANTHER" id="PTHR18359">
    <property type="entry name" value="WD-REPEAT PROTEIN-RELATED"/>
    <property type="match status" value="1"/>
</dbReference>
<feature type="region of interest" description="Disordered" evidence="8">
    <location>
        <begin position="53"/>
        <end position="107"/>
    </location>
</feature>
<gene>
    <name evidence="9" type="ORF">NSK_003817</name>
</gene>
<evidence type="ECO:0000256" key="4">
    <source>
        <dbReference type="ARBA" id="ARBA00022737"/>
    </source>
</evidence>
<proteinExistence type="inferred from homology"/>
<dbReference type="InterPro" id="IPR001680">
    <property type="entry name" value="WD40_rpt"/>
</dbReference>
<keyword evidence="4" id="KW-0677">Repeat</keyword>
<dbReference type="SUPFAM" id="SSF50978">
    <property type="entry name" value="WD40 repeat-like"/>
    <property type="match status" value="1"/>
</dbReference>
<feature type="region of interest" description="Disordered" evidence="8">
    <location>
        <begin position="209"/>
        <end position="256"/>
    </location>
</feature>
<feature type="compositionally biased region" description="Acidic residues" evidence="8">
    <location>
        <begin position="97"/>
        <end position="106"/>
    </location>
</feature>
<dbReference type="EMBL" id="SDOX01000017">
    <property type="protein sequence ID" value="TFJ84785.1"/>
    <property type="molecule type" value="Genomic_DNA"/>
</dbReference>
<keyword evidence="10" id="KW-1185">Reference proteome</keyword>
<protein>
    <submittedName>
        <fullName evidence="9">Uncharacterized protein</fullName>
    </submittedName>
</protein>
<feature type="region of interest" description="Disordered" evidence="8">
    <location>
        <begin position="121"/>
        <end position="158"/>
    </location>
</feature>
<dbReference type="GO" id="GO:0034388">
    <property type="term" value="C:Pwp2p-containing subcomplex of 90S preribosome"/>
    <property type="evidence" value="ECO:0007669"/>
    <property type="project" value="TreeGrafter"/>
</dbReference>
<comment type="caution">
    <text evidence="9">The sequence shown here is derived from an EMBL/GenBank/DDBJ whole genome shotgun (WGS) entry which is preliminary data.</text>
</comment>
<evidence type="ECO:0000313" key="9">
    <source>
        <dbReference type="EMBL" id="TFJ84785.1"/>
    </source>
</evidence>
<evidence type="ECO:0000256" key="5">
    <source>
        <dbReference type="ARBA" id="ARBA00023242"/>
    </source>
</evidence>
<keyword evidence="3 7" id="KW-0853">WD repeat</keyword>
<dbReference type="OrthoDB" id="1935146at2759"/>
<sequence length="618" mass="67610">MPSGARRSSRGGAGKPPPGEGERVPDSQPPGAPDEDAAPLFYVDREEIEMVGTLDVDNELDQEAGVGPEEANIIAQAGPSKRQRKQNEQQYRRKVDDEAEKDDEERTLERLVFGARDTEALLQGEDGLTPQDTVWEGGLGGNHEDEVEGSGSTRTPAWKDEDDEMLWVDVARKDRLRKLRRHPDERDISGADYQERLRARFAKGHEAALDWAKLPTTPGDGEDGRRGRRRRGREWGGAETSEEEEEEVVEGDDDFGGLFRSSAPLVVGSGTSTRRRLQPGTLEVARCRDANLQEPSQAVVQAVQFHPSTGGLLFTAGLDKTLRFFQVDGKRNDKVAGVFFQDLPIQAAAFVDGGGDKSFREVVVSGRRPFFYWHDLEAGASSRVPRLMGREEKSLERFVASPDGQWLAFTGKDGYVVLVGARSKQWAGEFKMNGTARALAFSADGRHLMASGGDAVVYRWDLRSRRCLARFHNEGGTVTSALAASAGMMAVGAESGVVNLYEEEAVLGGAAGPEHGPTSWHSTAALAPCKALTHLVTAVDTLAFNHDGMLLAMASKWNRDALRVVHVPSRTVFSNWPTGQTPIRYPSALAFSPNSGMLAVGNDRGRVLLYRLRHYDSS</sequence>
<organism evidence="9 10">
    <name type="scientific">Nannochloropsis salina CCMP1776</name>
    <dbReference type="NCBI Taxonomy" id="1027361"/>
    <lineage>
        <taxon>Eukaryota</taxon>
        <taxon>Sar</taxon>
        <taxon>Stramenopiles</taxon>
        <taxon>Ochrophyta</taxon>
        <taxon>Eustigmatophyceae</taxon>
        <taxon>Eustigmatales</taxon>
        <taxon>Monodopsidaceae</taxon>
        <taxon>Microchloropsis</taxon>
        <taxon>Microchloropsis salina</taxon>
    </lineage>
</organism>
<dbReference type="GO" id="GO:0032040">
    <property type="term" value="C:small-subunit processome"/>
    <property type="evidence" value="ECO:0007669"/>
    <property type="project" value="TreeGrafter"/>
</dbReference>
<keyword evidence="5" id="KW-0539">Nucleus</keyword>
<dbReference type="Pfam" id="PF00400">
    <property type="entry name" value="WD40"/>
    <property type="match status" value="1"/>
</dbReference>
<dbReference type="SMART" id="SM00320">
    <property type="entry name" value="WD40"/>
    <property type="match status" value="5"/>
</dbReference>
<comment type="subcellular location">
    <subcellularLocation>
        <location evidence="1">Nucleus</location>
        <location evidence="1">Nucleolus</location>
    </subcellularLocation>
</comment>
<reference evidence="9 10" key="1">
    <citation type="submission" date="2019-01" db="EMBL/GenBank/DDBJ databases">
        <title>Nuclear Genome Assembly of the Microalgal Biofuel strain Nannochloropsis salina CCMP1776.</title>
        <authorList>
            <person name="Hovde B."/>
        </authorList>
    </citation>
    <scope>NUCLEOTIDE SEQUENCE [LARGE SCALE GENOMIC DNA]</scope>
    <source>
        <strain evidence="9 10">CCMP1776</strain>
    </source>
</reference>
<feature type="compositionally biased region" description="Basic and acidic residues" evidence="8">
    <location>
        <begin position="85"/>
        <end position="96"/>
    </location>
</feature>
<evidence type="ECO:0000256" key="8">
    <source>
        <dbReference type="SAM" id="MobiDB-lite"/>
    </source>
</evidence>
<accession>A0A4D9D5P6</accession>
<dbReference type="AlphaFoldDB" id="A0A4D9D5P6"/>
<dbReference type="PROSITE" id="PS50082">
    <property type="entry name" value="WD_REPEATS_2"/>
    <property type="match status" value="1"/>
</dbReference>
<dbReference type="GO" id="GO:0006364">
    <property type="term" value="P:rRNA processing"/>
    <property type="evidence" value="ECO:0007669"/>
    <property type="project" value="UniProtKB-KW"/>
</dbReference>
<dbReference type="InterPro" id="IPR045161">
    <property type="entry name" value="Utp18"/>
</dbReference>
<dbReference type="Proteomes" id="UP000355283">
    <property type="component" value="Unassembled WGS sequence"/>
</dbReference>
<feature type="compositionally biased region" description="Acidic residues" evidence="8">
    <location>
        <begin position="240"/>
        <end position="255"/>
    </location>
</feature>
<evidence type="ECO:0000256" key="3">
    <source>
        <dbReference type="ARBA" id="ARBA00022574"/>
    </source>
</evidence>
<dbReference type="Gene3D" id="2.130.10.10">
    <property type="entry name" value="YVTN repeat-like/Quinoprotein amine dehydrogenase"/>
    <property type="match status" value="1"/>
</dbReference>
<comment type="similarity">
    <text evidence="6">Belongs to the WD repeat UTP18 family.</text>
</comment>
<evidence type="ECO:0000256" key="6">
    <source>
        <dbReference type="ARBA" id="ARBA00025767"/>
    </source>
</evidence>
<keyword evidence="2" id="KW-0698">rRNA processing</keyword>
<feature type="repeat" description="WD" evidence="7">
    <location>
        <begin position="438"/>
        <end position="470"/>
    </location>
</feature>
<dbReference type="InterPro" id="IPR015943">
    <property type="entry name" value="WD40/YVTN_repeat-like_dom_sf"/>
</dbReference>
<name>A0A4D9D5P6_9STRA</name>
<evidence type="ECO:0000256" key="7">
    <source>
        <dbReference type="PROSITE-ProRule" id="PRU00221"/>
    </source>
</evidence>